<keyword evidence="5" id="KW-0574">Periplasm</keyword>
<feature type="binding site" description="covalent" evidence="8">
    <location>
        <position position="47"/>
    </location>
    <ligand>
        <name>heme c</name>
        <dbReference type="ChEBI" id="CHEBI:61717"/>
        <label>1</label>
    </ligand>
</feature>
<feature type="binding site" description="axial binding residue" evidence="9">
    <location>
        <position position="149"/>
    </location>
    <ligand>
        <name>heme c</name>
        <dbReference type="ChEBI" id="CHEBI:61717"/>
        <label>2</label>
    </ligand>
    <ligandPart>
        <name>Fe</name>
        <dbReference type="ChEBI" id="CHEBI:18248"/>
    </ligandPart>
</feature>
<evidence type="ECO:0000256" key="5">
    <source>
        <dbReference type="ARBA" id="ARBA00022764"/>
    </source>
</evidence>
<evidence type="ECO:0000256" key="3">
    <source>
        <dbReference type="ARBA" id="ARBA00022617"/>
    </source>
</evidence>
<dbReference type="PIRSF" id="PIRSF000005">
    <property type="entry name" value="Cytochrome_c4"/>
    <property type="match status" value="1"/>
</dbReference>
<dbReference type="GO" id="GO:0009055">
    <property type="term" value="F:electron transfer activity"/>
    <property type="evidence" value="ECO:0007669"/>
    <property type="project" value="InterPro"/>
</dbReference>
<dbReference type="InterPro" id="IPR009056">
    <property type="entry name" value="Cyt_c-like_dom"/>
</dbReference>
<dbReference type="Gene3D" id="1.10.760.10">
    <property type="entry name" value="Cytochrome c-like domain"/>
    <property type="match status" value="2"/>
</dbReference>
<dbReference type="GO" id="GO:0020037">
    <property type="term" value="F:heme binding"/>
    <property type="evidence" value="ECO:0007669"/>
    <property type="project" value="InterPro"/>
</dbReference>
<comment type="PTM">
    <text evidence="8">Binds 2 heme c groups covalently per subunit.</text>
</comment>
<feature type="binding site" description="axial binding residue" evidence="9">
    <location>
        <position position="88"/>
    </location>
    <ligand>
        <name>heme c</name>
        <dbReference type="ChEBI" id="CHEBI:61717"/>
        <label>1</label>
    </ligand>
    <ligandPart>
        <name>Fe</name>
        <dbReference type="ChEBI" id="CHEBI:18248"/>
    </ligandPart>
</feature>
<evidence type="ECO:0000256" key="8">
    <source>
        <dbReference type="PIRSR" id="PIRSR000005-1"/>
    </source>
</evidence>
<accession>A0A418V3X3</accession>
<feature type="binding site" description="covalent" evidence="8">
    <location>
        <position position="44"/>
    </location>
    <ligand>
        <name>heme c</name>
        <dbReference type="ChEBI" id="CHEBI:61717"/>
        <label>1</label>
    </ligand>
</feature>
<protein>
    <submittedName>
        <fullName evidence="12">Cytochrome c</fullName>
    </submittedName>
</protein>
<feature type="signal peptide" evidence="10">
    <location>
        <begin position="1"/>
        <end position="20"/>
    </location>
</feature>
<feature type="domain" description="Cytochrome c" evidence="11">
    <location>
        <begin position="124"/>
        <end position="214"/>
    </location>
</feature>
<dbReference type="AlphaFoldDB" id="A0A418V3X3"/>
<comment type="subcellular location">
    <subcellularLocation>
        <location evidence="1">Periplasm</location>
    </subcellularLocation>
</comment>
<dbReference type="InterPro" id="IPR036909">
    <property type="entry name" value="Cyt_c-like_dom_sf"/>
</dbReference>
<evidence type="ECO:0000256" key="7">
    <source>
        <dbReference type="ARBA" id="ARBA00023004"/>
    </source>
</evidence>
<organism evidence="12 13">
    <name type="scientific">Rhodopseudomonas palustris</name>
    <dbReference type="NCBI Taxonomy" id="1076"/>
    <lineage>
        <taxon>Bacteria</taxon>
        <taxon>Pseudomonadati</taxon>
        <taxon>Pseudomonadota</taxon>
        <taxon>Alphaproteobacteria</taxon>
        <taxon>Hyphomicrobiales</taxon>
        <taxon>Nitrobacteraceae</taxon>
        <taxon>Rhodopseudomonas</taxon>
    </lineage>
</organism>
<evidence type="ECO:0000256" key="1">
    <source>
        <dbReference type="ARBA" id="ARBA00004418"/>
    </source>
</evidence>
<keyword evidence="3 8" id="KW-0349">Heme</keyword>
<evidence type="ECO:0000256" key="9">
    <source>
        <dbReference type="PIRSR" id="PIRSR000005-2"/>
    </source>
</evidence>
<keyword evidence="7 9" id="KW-0408">Iron</keyword>
<evidence type="ECO:0000256" key="2">
    <source>
        <dbReference type="ARBA" id="ARBA00022448"/>
    </source>
</evidence>
<keyword evidence="2" id="KW-0813">Transport</keyword>
<feature type="binding site" description="covalent" evidence="8">
    <location>
        <position position="145"/>
    </location>
    <ligand>
        <name>heme c</name>
        <dbReference type="ChEBI" id="CHEBI:61717"/>
        <label>2</label>
    </ligand>
</feature>
<dbReference type="InterPro" id="IPR050597">
    <property type="entry name" value="Cytochrome_c_Oxidase_Subunit"/>
</dbReference>
<dbReference type="Pfam" id="PF00034">
    <property type="entry name" value="Cytochrom_C"/>
    <property type="match status" value="2"/>
</dbReference>
<feature type="chain" id="PRO_5019296315" evidence="10">
    <location>
        <begin position="21"/>
        <end position="221"/>
    </location>
</feature>
<evidence type="ECO:0000256" key="4">
    <source>
        <dbReference type="ARBA" id="ARBA00022723"/>
    </source>
</evidence>
<keyword evidence="4 9" id="KW-0479">Metal-binding</keyword>
<dbReference type="GO" id="GO:0005506">
    <property type="term" value="F:iron ion binding"/>
    <property type="evidence" value="ECO:0007669"/>
    <property type="project" value="InterPro"/>
</dbReference>
<feature type="binding site" description="axial binding residue" evidence="9">
    <location>
        <position position="48"/>
    </location>
    <ligand>
        <name>heme c</name>
        <dbReference type="ChEBI" id="CHEBI:61717"/>
        <label>1</label>
    </ligand>
    <ligandPart>
        <name>Fe</name>
        <dbReference type="ChEBI" id="CHEBI:18248"/>
    </ligandPart>
</feature>
<comment type="caution">
    <text evidence="12">The sequence shown here is derived from an EMBL/GenBank/DDBJ whole genome shotgun (WGS) entry which is preliminary data.</text>
</comment>
<evidence type="ECO:0000256" key="10">
    <source>
        <dbReference type="SAM" id="SignalP"/>
    </source>
</evidence>
<dbReference type="Proteomes" id="UP000285523">
    <property type="component" value="Unassembled WGS sequence"/>
</dbReference>
<keyword evidence="6" id="KW-0249">Electron transport</keyword>
<dbReference type="EMBL" id="QYYD01000015">
    <property type="protein sequence ID" value="RJF70740.1"/>
    <property type="molecule type" value="Genomic_DNA"/>
</dbReference>
<feature type="binding site" description="axial binding residue" evidence="9">
    <location>
        <position position="191"/>
    </location>
    <ligand>
        <name>heme c</name>
        <dbReference type="ChEBI" id="CHEBI:61717"/>
        <label>2</label>
    </ligand>
    <ligandPart>
        <name>Fe</name>
        <dbReference type="ChEBI" id="CHEBI:18248"/>
    </ligandPart>
</feature>
<evidence type="ECO:0000256" key="6">
    <source>
        <dbReference type="ARBA" id="ARBA00022982"/>
    </source>
</evidence>
<proteinExistence type="predicted"/>
<dbReference type="PANTHER" id="PTHR33751">
    <property type="entry name" value="CBB3-TYPE CYTOCHROME C OXIDASE SUBUNIT FIXP"/>
    <property type="match status" value="1"/>
</dbReference>
<feature type="binding site" description="covalent" evidence="8">
    <location>
        <position position="148"/>
    </location>
    <ligand>
        <name>heme c</name>
        <dbReference type="ChEBI" id="CHEBI:61717"/>
        <label>2</label>
    </ligand>
</feature>
<gene>
    <name evidence="12" type="ORF">D4Q52_15570</name>
</gene>
<dbReference type="OrthoDB" id="9773456at2"/>
<feature type="domain" description="Cytochrome c" evidence="11">
    <location>
        <begin position="25"/>
        <end position="111"/>
    </location>
</feature>
<dbReference type="PANTHER" id="PTHR33751:SF9">
    <property type="entry name" value="CYTOCHROME C4"/>
    <property type="match status" value="1"/>
</dbReference>
<evidence type="ECO:0000313" key="13">
    <source>
        <dbReference type="Proteomes" id="UP000285523"/>
    </source>
</evidence>
<dbReference type="InterPro" id="IPR024167">
    <property type="entry name" value="Cytochrome_c4-like"/>
</dbReference>
<evidence type="ECO:0000259" key="11">
    <source>
        <dbReference type="PROSITE" id="PS51007"/>
    </source>
</evidence>
<dbReference type="PROSITE" id="PS51007">
    <property type="entry name" value="CYTC"/>
    <property type="match status" value="2"/>
</dbReference>
<dbReference type="GO" id="GO:0042597">
    <property type="term" value="C:periplasmic space"/>
    <property type="evidence" value="ECO:0007669"/>
    <property type="project" value="UniProtKB-SubCell"/>
</dbReference>
<name>A0A418V3X3_RHOPL</name>
<sequence length="221" mass="22379">MAGCHGGVVLAAILSASVLAPIAPGHTADGSSIVTNGSSGAPACASCHGQKGEGLPADGYPRLSGLNAGYLVHQLNSFADSSRSSEVMSPVAKGLSPEERQAVAAYYASQSAPPAIDQAANSELAATRGRDLATIGVWANGLPACNQCHGPQGEGVGAGFPRLAGQSAKYIENQLTAFRSATRQNDALHLMTGIASKLDEADIKAVASYYAKLSITAGKKD</sequence>
<reference evidence="12 13" key="1">
    <citation type="submission" date="2018-09" db="EMBL/GenBank/DDBJ databases">
        <title>Draft genome sequence of Rhodopseudomonas palustris 2.1.18.</title>
        <authorList>
            <person name="Robertson S.L."/>
            <person name="Meyer T.E."/>
            <person name="Kyndt J.A."/>
        </authorList>
    </citation>
    <scope>NUCLEOTIDE SEQUENCE [LARGE SCALE GENOMIC DNA]</scope>
    <source>
        <strain evidence="12 13">2.1.18</strain>
    </source>
</reference>
<evidence type="ECO:0000313" key="12">
    <source>
        <dbReference type="EMBL" id="RJF70740.1"/>
    </source>
</evidence>
<keyword evidence="10" id="KW-0732">Signal</keyword>
<dbReference type="SUPFAM" id="SSF46626">
    <property type="entry name" value="Cytochrome c"/>
    <property type="match status" value="2"/>
</dbReference>